<dbReference type="AlphaFoldDB" id="A0A016U9S4"/>
<keyword evidence="4" id="KW-1185">Reference proteome</keyword>
<reference evidence="4" key="1">
    <citation type="journal article" date="2015" name="Nat. Genet.">
        <title>The genome and transcriptome of the zoonotic hookworm Ancylostoma ceylanicum identify infection-specific gene families.</title>
        <authorList>
            <person name="Schwarz E.M."/>
            <person name="Hu Y."/>
            <person name="Antoshechkin I."/>
            <person name="Miller M.M."/>
            <person name="Sternberg P.W."/>
            <person name="Aroian R.V."/>
        </authorList>
    </citation>
    <scope>NUCLEOTIDE SEQUENCE</scope>
    <source>
        <strain evidence="4">HY135</strain>
    </source>
</reference>
<sequence>MKFSAAAILVVTPIQMSAVAGIAKQPSRNPIAMLLRGGHVALRQRGATQQPCVAPSRPPRRRKSRGYTASEPQTAAGAKSPL</sequence>
<evidence type="ECO:0000313" key="4">
    <source>
        <dbReference type="Proteomes" id="UP000024635"/>
    </source>
</evidence>
<gene>
    <name evidence="3" type="primary">Acey_s0050.g2047</name>
    <name evidence="3" type="ORF">Y032_0050g2047</name>
</gene>
<feature type="region of interest" description="Disordered" evidence="1">
    <location>
        <begin position="44"/>
        <end position="82"/>
    </location>
</feature>
<feature type="signal peptide" evidence="2">
    <location>
        <begin position="1"/>
        <end position="21"/>
    </location>
</feature>
<protein>
    <submittedName>
        <fullName evidence="3">Uncharacterized protein</fullName>
    </submittedName>
</protein>
<dbReference type="EMBL" id="JARK01001386">
    <property type="protein sequence ID" value="EYC11691.1"/>
    <property type="molecule type" value="Genomic_DNA"/>
</dbReference>
<keyword evidence="2" id="KW-0732">Signal</keyword>
<name>A0A016U9S4_9BILA</name>
<evidence type="ECO:0000256" key="2">
    <source>
        <dbReference type="SAM" id="SignalP"/>
    </source>
</evidence>
<feature type="chain" id="PRO_5001488491" evidence="2">
    <location>
        <begin position="22"/>
        <end position="82"/>
    </location>
</feature>
<evidence type="ECO:0000256" key="1">
    <source>
        <dbReference type="SAM" id="MobiDB-lite"/>
    </source>
</evidence>
<organism evidence="3 4">
    <name type="scientific">Ancylostoma ceylanicum</name>
    <dbReference type="NCBI Taxonomy" id="53326"/>
    <lineage>
        <taxon>Eukaryota</taxon>
        <taxon>Metazoa</taxon>
        <taxon>Ecdysozoa</taxon>
        <taxon>Nematoda</taxon>
        <taxon>Chromadorea</taxon>
        <taxon>Rhabditida</taxon>
        <taxon>Rhabditina</taxon>
        <taxon>Rhabditomorpha</taxon>
        <taxon>Strongyloidea</taxon>
        <taxon>Ancylostomatidae</taxon>
        <taxon>Ancylostomatinae</taxon>
        <taxon>Ancylostoma</taxon>
    </lineage>
</organism>
<evidence type="ECO:0000313" key="3">
    <source>
        <dbReference type="EMBL" id="EYC11691.1"/>
    </source>
</evidence>
<comment type="caution">
    <text evidence="3">The sequence shown here is derived from an EMBL/GenBank/DDBJ whole genome shotgun (WGS) entry which is preliminary data.</text>
</comment>
<accession>A0A016U9S4</accession>
<proteinExistence type="predicted"/>
<dbReference type="Proteomes" id="UP000024635">
    <property type="component" value="Unassembled WGS sequence"/>
</dbReference>